<organism evidence="3 4">
    <name type="scientific">Brachybacterium paraconglomeratum</name>
    <dbReference type="NCBI Taxonomy" id="173362"/>
    <lineage>
        <taxon>Bacteria</taxon>
        <taxon>Bacillati</taxon>
        <taxon>Actinomycetota</taxon>
        <taxon>Actinomycetes</taxon>
        <taxon>Micrococcales</taxon>
        <taxon>Dermabacteraceae</taxon>
        <taxon>Brachybacterium</taxon>
    </lineage>
</organism>
<accession>A0A921GP94</accession>
<reference evidence="3" key="1">
    <citation type="journal article" date="2021" name="PeerJ">
        <title>Extensive microbial diversity within the chicken gut microbiome revealed by metagenomics and culture.</title>
        <authorList>
            <person name="Gilroy R."/>
            <person name="Ravi A."/>
            <person name="Getino M."/>
            <person name="Pursley I."/>
            <person name="Horton D.L."/>
            <person name="Alikhan N.F."/>
            <person name="Baker D."/>
            <person name="Gharbi K."/>
            <person name="Hall N."/>
            <person name="Watson M."/>
            <person name="Adriaenssens E.M."/>
            <person name="Foster-Nyarko E."/>
            <person name="Jarju S."/>
            <person name="Secka A."/>
            <person name="Antonio M."/>
            <person name="Oren A."/>
            <person name="Chaudhuri R.R."/>
            <person name="La Ragione R."/>
            <person name="Hildebrand F."/>
            <person name="Pallen M.J."/>
        </authorList>
    </citation>
    <scope>NUCLEOTIDE SEQUENCE</scope>
    <source>
        <strain evidence="3">1647</strain>
    </source>
</reference>
<evidence type="ECO:0000256" key="2">
    <source>
        <dbReference type="SAM" id="Phobius"/>
    </source>
</evidence>
<evidence type="ECO:0000256" key="1">
    <source>
        <dbReference type="SAM" id="MobiDB-lite"/>
    </source>
</evidence>
<evidence type="ECO:0000313" key="4">
    <source>
        <dbReference type="Proteomes" id="UP000775129"/>
    </source>
</evidence>
<reference evidence="3" key="2">
    <citation type="submission" date="2021-09" db="EMBL/GenBank/DDBJ databases">
        <authorList>
            <person name="Gilroy R."/>
        </authorList>
    </citation>
    <scope>NUCLEOTIDE SEQUENCE</scope>
    <source>
        <strain evidence="3">1647</strain>
    </source>
</reference>
<sequence length="440" mass="45694">MKNTAYLWMIAGQVATTAVVQVLPMLTLTVAGYARFAIVYLAFAGFLALQYATICDVWARLLRRAGGTTVQLRDYQASLTGLTSLSGLGLGLVALVISGDPLLALAGGLATAISMYRSGIAYRLIAEDRIRFAGVTDLLGAGIAGLVSLALIATGQFTTVTALLCWALASLGASVLARIAPVVDPRAAVRWFSGNRSDIALLSTEAAIKTVETVGTPYLVGGVGGALPLALHRAASSLTYPVRVVLEMLRARIISGAIGGGLRAVGAIGVIGVLAGSGVAVGLVVLGSWGILGGDTIVDALAPHAVAVGAWIVTMAISSFVQFVGRGRLSGRRLIGRRLANTAVVLGVTAGGVILFGAEAVIWSAAVAEMLAALLWIIRRDEAAADARRKTSTDDDADHADDEQRLDAESLGAENLDAERRRELEREDDQERLAADPQSV</sequence>
<gene>
    <name evidence="3" type="ORF">K8W24_06090</name>
</gene>
<proteinExistence type="predicted"/>
<keyword evidence="2" id="KW-1133">Transmembrane helix</keyword>
<keyword evidence="2" id="KW-0472">Membrane</keyword>
<feature type="transmembrane region" description="Helical" evidence="2">
    <location>
        <begin position="7"/>
        <end position="31"/>
    </location>
</feature>
<feature type="transmembrane region" description="Helical" evidence="2">
    <location>
        <begin position="264"/>
        <end position="289"/>
    </location>
</feature>
<dbReference type="AlphaFoldDB" id="A0A921GP94"/>
<feature type="compositionally biased region" description="Basic and acidic residues" evidence="1">
    <location>
        <begin position="417"/>
        <end position="434"/>
    </location>
</feature>
<comment type="caution">
    <text evidence="3">The sequence shown here is derived from an EMBL/GenBank/DDBJ whole genome shotgun (WGS) entry which is preliminary data.</text>
</comment>
<feature type="transmembrane region" description="Helical" evidence="2">
    <location>
        <begin position="79"/>
        <end position="97"/>
    </location>
</feature>
<feature type="transmembrane region" description="Helical" evidence="2">
    <location>
        <begin position="132"/>
        <end position="153"/>
    </location>
</feature>
<dbReference type="Proteomes" id="UP000775129">
    <property type="component" value="Unassembled WGS sequence"/>
</dbReference>
<feature type="region of interest" description="Disordered" evidence="1">
    <location>
        <begin position="388"/>
        <end position="440"/>
    </location>
</feature>
<feature type="transmembrane region" description="Helical" evidence="2">
    <location>
        <begin position="103"/>
        <end position="125"/>
    </location>
</feature>
<keyword evidence="2" id="KW-0812">Transmembrane</keyword>
<protein>
    <submittedName>
        <fullName evidence="3">Uncharacterized protein</fullName>
    </submittedName>
</protein>
<dbReference type="EMBL" id="DYWO01000178">
    <property type="protein sequence ID" value="HJF49355.1"/>
    <property type="molecule type" value="Genomic_DNA"/>
</dbReference>
<feature type="transmembrane region" description="Helical" evidence="2">
    <location>
        <begin position="301"/>
        <end position="323"/>
    </location>
</feature>
<name>A0A921GP94_9MICO</name>
<feature type="transmembrane region" description="Helical" evidence="2">
    <location>
        <begin position="37"/>
        <end position="59"/>
    </location>
</feature>
<evidence type="ECO:0000313" key="3">
    <source>
        <dbReference type="EMBL" id="HJF49355.1"/>
    </source>
</evidence>
<feature type="transmembrane region" description="Helical" evidence="2">
    <location>
        <begin position="159"/>
        <end position="180"/>
    </location>
</feature>